<gene>
    <name evidence="9" type="ORF">VXC91_25840</name>
</gene>
<dbReference type="PANTHER" id="PTHR30589:SF0">
    <property type="entry name" value="PHOSPHATIDYLGLYCEROL--PROLIPOPROTEIN DIACYLGLYCERYL TRANSFERASE"/>
    <property type="match status" value="1"/>
</dbReference>
<organism evidence="9 10">
    <name type="scientific">Streptomyces chiangmaiensis</name>
    <dbReference type="NCBI Taxonomy" id="766497"/>
    <lineage>
        <taxon>Bacteria</taxon>
        <taxon>Bacillati</taxon>
        <taxon>Actinomycetota</taxon>
        <taxon>Actinomycetes</taxon>
        <taxon>Kitasatosporales</taxon>
        <taxon>Streptomycetaceae</taxon>
        <taxon>Streptomyces</taxon>
    </lineage>
</organism>
<feature type="transmembrane region" description="Helical" evidence="8">
    <location>
        <begin position="162"/>
        <end position="184"/>
    </location>
</feature>
<feature type="region of interest" description="Disordered" evidence="7">
    <location>
        <begin position="1"/>
        <end position="32"/>
    </location>
</feature>
<dbReference type="Proteomes" id="UP001333996">
    <property type="component" value="Unassembled WGS sequence"/>
</dbReference>
<evidence type="ECO:0000313" key="9">
    <source>
        <dbReference type="EMBL" id="MED7825315.1"/>
    </source>
</evidence>
<evidence type="ECO:0000256" key="6">
    <source>
        <dbReference type="ARBA" id="ARBA00023136"/>
    </source>
</evidence>
<evidence type="ECO:0000313" key="10">
    <source>
        <dbReference type="Proteomes" id="UP001333996"/>
    </source>
</evidence>
<keyword evidence="10" id="KW-1185">Reference proteome</keyword>
<dbReference type="InterPro" id="IPR001640">
    <property type="entry name" value="Lgt"/>
</dbReference>
<feature type="transmembrane region" description="Helical" evidence="8">
    <location>
        <begin position="303"/>
        <end position="321"/>
    </location>
</feature>
<evidence type="ECO:0000256" key="8">
    <source>
        <dbReference type="SAM" id="Phobius"/>
    </source>
</evidence>
<dbReference type="EC" id="2.4.99.-" evidence="9"/>
<feature type="transmembrane region" description="Helical" evidence="8">
    <location>
        <begin position="233"/>
        <end position="256"/>
    </location>
</feature>
<keyword evidence="3 9" id="KW-0808">Transferase</keyword>
<comment type="caution">
    <text evidence="9">The sequence shown here is derived from an EMBL/GenBank/DDBJ whole genome shotgun (WGS) entry which is preliminary data.</text>
</comment>
<name>A0ABU7FMG0_9ACTN</name>
<protein>
    <submittedName>
        <fullName evidence="9">Prolipoprotein diacylglyceryl transferase family protein</fullName>
        <ecNumber evidence="9">2.4.99.-</ecNumber>
    </submittedName>
</protein>
<keyword evidence="5 8" id="KW-1133">Transmembrane helix</keyword>
<dbReference type="GO" id="GO:0016757">
    <property type="term" value="F:glycosyltransferase activity"/>
    <property type="evidence" value="ECO:0007669"/>
    <property type="project" value="UniProtKB-KW"/>
</dbReference>
<dbReference type="RefSeq" id="WP_329509729.1">
    <property type="nucleotide sequence ID" value="NZ_BAAAYZ010000236.1"/>
</dbReference>
<sequence>MTDGTGFSPVESALPAAGARTPPVAEAGGRRASWREEVAEQAPGLGATYWLDAGPDSWSGPHTVAITFTGIRDGGAPATDARDRFERVEIVEGILPGSGRISVTVKVEGINPGTWQVTATPVILAPAGRSGAPGPGPRLQPALQTVPTRLAPLVRGPGVRPFAWPLLVAAGVALALLVQGLLAARAGLDTGAVLSASLAGSVVGYVTAKAYYMVQHRQNFRQFVGAGTCIQGFLLGAFGTALAVVAGLGLPVGTWLDVAAPGAFLAMATARPGCFLGGCCVGRPTTSRWGLWSSDRRVGIRRVPTQLIEALLALALGAATLTADLTWRPAVPGTLFVAAMAAYTLGRQLLFPLRAEARRTKAGRSLTVAATLLVLLAAFAAPALA</sequence>
<feature type="transmembrane region" description="Helical" evidence="8">
    <location>
        <begin position="262"/>
        <end position="282"/>
    </location>
</feature>
<evidence type="ECO:0000256" key="1">
    <source>
        <dbReference type="ARBA" id="ARBA00007150"/>
    </source>
</evidence>
<comment type="similarity">
    <text evidence="1">Belongs to the Lgt family.</text>
</comment>
<keyword evidence="6 8" id="KW-0472">Membrane</keyword>
<feature type="transmembrane region" description="Helical" evidence="8">
    <location>
        <begin position="327"/>
        <end position="345"/>
    </location>
</feature>
<proteinExistence type="inferred from homology"/>
<dbReference type="Pfam" id="PF01790">
    <property type="entry name" value="LGT"/>
    <property type="match status" value="1"/>
</dbReference>
<evidence type="ECO:0000256" key="4">
    <source>
        <dbReference type="ARBA" id="ARBA00022692"/>
    </source>
</evidence>
<dbReference type="EMBL" id="JAYWVC010000104">
    <property type="protein sequence ID" value="MED7825315.1"/>
    <property type="molecule type" value="Genomic_DNA"/>
</dbReference>
<dbReference type="PANTHER" id="PTHR30589">
    <property type="entry name" value="PROLIPOPROTEIN DIACYLGLYCERYL TRANSFERASE"/>
    <property type="match status" value="1"/>
</dbReference>
<keyword evidence="2" id="KW-1003">Cell membrane</keyword>
<keyword evidence="4 8" id="KW-0812">Transmembrane</keyword>
<evidence type="ECO:0000256" key="3">
    <source>
        <dbReference type="ARBA" id="ARBA00022679"/>
    </source>
</evidence>
<feature type="transmembrane region" description="Helical" evidence="8">
    <location>
        <begin position="366"/>
        <end position="384"/>
    </location>
</feature>
<keyword evidence="9" id="KW-0328">Glycosyltransferase</keyword>
<evidence type="ECO:0000256" key="5">
    <source>
        <dbReference type="ARBA" id="ARBA00022989"/>
    </source>
</evidence>
<reference evidence="9" key="1">
    <citation type="submission" date="2024-01" db="EMBL/GenBank/DDBJ databases">
        <title>First draft genome sequence data of TA4-1, the type strain of Gram-positive actinobacterium Streptomyces chiangmaiensis.</title>
        <authorList>
            <person name="Yasawong M."/>
            <person name="Nantapong N."/>
        </authorList>
    </citation>
    <scope>NUCLEOTIDE SEQUENCE</scope>
    <source>
        <strain evidence="9">TA4-1</strain>
    </source>
</reference>
<evidence type="ECO:0000256" key="2">
    <source>
        <dbReference type="ARBA" id="ARBA00022475"/>
    </source>
</evidence>
<accession>A0ABU7FMG0</accession>
<evidence type="ECO:0000256" key="7">
    <source>
        <dbReference type="SAM" id="MobiDB-lite"/>
    </source>
</evidence>